<comment type="caution">
    <text evidence="9">The sequence shown here is derived from an EMBL/GenBank/DDBJ whole genome shotgun (WGS) entry which is preliminary data.</text>
</comment>
<dbReference type="Pfam" id="PF00528">
    <property type="entry name" value="BPD_transp_1"/>
    <property type="match status" value="1"/>
</dbReference>
<keyword evidence="3" id="KW-1003">Cell membrane</keyword>
<dbReference type="Proteomes" id="UP000712713">
    <property type="component" value="Unassembled WGS sequence"/>
</dbReference>
<reference evidence="9" key="1">
    <citation type="journal article" date="2021" name="PeerJ">
        <title>Extensive microbial diversity within the chicken gut microbiome revealed by metagenomics and culture.</title>
        <authorList>
            <person name="Gilroy R."/>
            <person name="Ravi A."/>
            <person name="Getino M."/>
            <person name="Pursley I."/>
            <person name="Horton D.L."/>
            <person name="Alikhan N.F."/>
            <person name="Baker D."/>
            <person name="Gharbi K."/>
            <person name="Hall N."/>
            <person name="Watson M."/>
            <person name="Adriaenssens E.M."/>
            <person name="Foster-Nyarko E."/>
            <person name="Jarju S."/>
            <person name="Secka A."/>
            <person name="Antonio M."/>
            <person name="Oren A."/>
            <person name="Chaudhuri R.R."/>
            <person name="La Ragione R."/>
            <person name="Hildebrand F."/>
            <person name="Pallen M.J."/>
        </authorList>
    </citation>
    <scope>NUCLEOTIDE SEQUENCE</scope>
    <source>
        <strain evidence="9">ChiGjej3B3-7470</strain>
    </source>
</reference>
<dbReference type="InterPro" id="IPR035906">
    <property type="entry name" value="MetI-like_sf"/>
</dbReference>
<dbReference type="GO" id="GO:0005886">
    <property type="term" value="C:plasma membrane"/>
    <property type="evidence" value="ECO:0007669"/>
    <property type="project" value="UniProtKB-SubCell"/>
</dbReference>
<organism evidence="9 10">
    <name type="scientific">Tessaracoccus flavescens</name>
    <dbReference type="NCBI Taxonomy" id="399497"/>
    <lineage>
        <taxon>Bacteria</taxon>
        <taxon>Bacillati</taxon>
        <taxon>Actinomycetota</taxon>
        <taxon>Actinomycetes</taxon>
        <taxon>Propionibacteriales</taxon>
        <taxon>Propionibacteriaceae</taxon>
        <taxon>Tessaracoccus</taxon>
    </lineage>
</organism>
<comment type="similarity">
    <text evidence="7">Belongs to the binding-protein-dependent transport system permease family.</text>
</comment>
<dbReference type="InterPro" id="IPR050901">
    <property type="entry name" value="BP-dep_ABC_trans_perm"/>
</dbReference>
<dbReference type="GO" id="GO:0055085">
    <property type="term" value="P:transmembrane transport"/>
    <property type="evidence" value="ECO:0007669"/>
    <property type="project" value="InterPro"/>
</dbReference>
<gene>
    <name evidence="9" type="ORF">K8V15_02340</name>
</gene>
<evidence type="ECO:0000313" key="10">
    <source>
        <dbReference type="Proteomes" id="UP000712713"/>
    </source>
</evidence>
<feature type="transmembrane region" description="Helical" evidence="7">
    <location>
        <begin position="118"/>
        <end position="139"/>
    </location>
</feature>
<evidence type="ECO:0000256" key="5">
    <source>
        <dbReference type="ARBA" id="ARBA00022989"/>
    </source>
</evidence>
<keyword evidence="5 7" id="KW-1133">Transmembrane helix</keyword>
<dbReference type="EMBL" id="DYZF01000057">
    <property type="protein sequence ID" value="HJE50813.1"/>
    <property type="molecule type" value="Genomic_DNA"/>
</dbReference>
<dbReference type="SUPFAM" id="SSF161098">
    <property type="entry name" value="MetI-like"/>
    <property type="match status" value="1"/>
</dbReference>
<evidence type="ECO:0000256" key="7">
    <source>
        <dbReference type="RuleBase" id="RU363032"/>
    </source>
</evidence>
<evidence type="ECO:0000256" key="1">
    <source>
        <dbReference type="ARBA" id="ARBA00004651"/>
    </source>
</evidence>
<sequence length="288" mass="31744">MAKVKSEHHIRGGINKKPNLAGVAIGSLLIVLFFGFPYVLMFITSLKTRLEVTDIPPAYFPESPRWSNYLDVWSSEVNPASALLSTIVIAGGATLLVLLVATPAAYYIARFRFPGRLVFLLLVLCTQMLQPTVLGVGLFQEFKGWSGYAVWGALILINGAFNLSFAIWIMQAFFASVPKEVDEAALIDGLGRLQTMFRISLPLVWPGIVTAIVFVFVNSWNEYAAALILVQQTNLQPLTVAMPRFLGLYVQDWQYLFTVALIAILPVIVLFGFIEKRLIGGLTAGSVK</sequence>
<evidence type="ECO:0000256" key="2">
    <source>
        <dbReference type="ARBA" id="ARBA00022448"/>
    </source>
</evidence>
<feature type="transmembrane region" description="Helical" evidence="7">
    <location>
        <begin position="82"/>
        <end position="106"/>
    </location>
</feature>
<evidence type="ECO:0000256" key="4">
    <source>
        <dbReference type="ARBA" id="ARBA00022692"/>
    </source>
</evidence>
<keyword evidence="6 7" id="KW-0472">Membrane</keyword>
<reference evidence="9" key="2">
    <citation type="submission" date="2021-09" db="EMBL/GenBank/DDBJ databases">
        <authorList>
            <person name="Gilroy R."/>
        </authorList>
    </citation>
    <scope>NUCLEOTIDE SEQUENCE</scope>
    <source>
        <strain evidence="9">ChiGjej3B3-7470</strain>
    </source>
</reference>
<evidence type="ECO:0000256" key="3">
    <source>
        <dbReference type="ARBA" id="ARBA00022475"/>
    </source>
</evidence>
<comment type="subcellular location">
    <subcellularLocation>
        <location evidence="1 7">Cell membrane</location>
        <topology evidence="1 7">Multi-pass membrane protein</topology>
    </subcellularLocation>
</comment>
<dbReference type="CDD" id="cd06261">
    <property type="entry name" value="TM_PBP2"/>
    <property type="match status" value="1"/>
</dbReference>
<dbReference type="PROSITE" id="PS50928">
    <property type="entry name" value="ABC_TM1"/>
    <property type="match status" value="1"/>
</dbReference>
<dbReference type="InterPro" id="IPR000515">
    <property type="entry name" value="MetI-like"/>
</dbReference>
<keyword evidence="2 7" id="KW-0813">Transport</keyword>
<evidence type="ECO:0000256" key="6">
    <source>
        <dbReference type="ARBA" id="ARBA00023136"/>
    </source>
</evidence>
<dbReference type="Gene3D" id="1.10.3720.10">
    <property type="entry name" value="MetI-like"/>
    <property type="match status" value="1"/>
</dbReference>
<protein>
    <submittedName>
        <fullName evidence="9">Carbohydrate ABC transporter permease</fullName>
    </submittedName>
</protein>
<evidence type="ECO:0000313" key="9">
    <source>
        <dbReference type="EMBL" id="HJE50813.1"/>
    </source>
</evidence>
<feature type="transmembrane region" description="Helical" evidence="7">
    <location>
        <begin position="20"/>
        <end position="43"/>
    </location>
</feature>
<evidence type="ECO:0000259" key="8">
    <source>
        <dbReference type="PROSITE" id="PS50928"/>
    </source>
</evidence>
<feature type="transmembrane region" description="Helical" evidence="7">
    <location>
        <begin position="253"/>
        <end position="274"/>
    </location>
</feature>
<proteinExistence type="inferred from homology"/>
<dbReference type="AlphaFoldDB" id="A0A921JQV9"/>
<dbReference type="PANTHER" id="PTHR32243:SF18">
    <property type="entry name" value="INNER MEMBRANE ABC TRANSPORTER PERMEASE PROTEIN YCJP"/>
    <property type="match status" value="1"/>
</dbReference>
<feature type="transmembrane region" description="Helical" evidence="7">
    <location>
        <begin position="196"/>
        <end position="217"/>
    </location>
</feature>
<name>A0A921JQV9_9ACTN</name>
<feature type="transmembrane region" description="Helical" evidence="7">
    <location>
        <begin position="151"/>
        <end position="175"/>
    </location>
</feature>
<accession>A0A921JQV9</accession>
<feature type="domain" description="ABC transmembrane type-1" evidence="8">
    <location>
        <begin position="83"/>
        <end position="274"/>
    </location>
</feature>
<dbReference type="PANTHER" id="PTHR32243">
    <property type="entry name" value="MALTOSE TRANSPORT SYSTEM PERMEASE-RELATED"/>
    <property type="match status" value="1"/>
</dbReference>
<keyword evidence="4 7" id="KW-0812">Transmembrane</keyword>